<evidence type="ECO:0000313" key="10">
    <source>
        <dbReference type="Proteomes" id="UP000271241"/>
    </source>
</evidence>
<organism evidence="9 10">
    <name type="scientific">Thamnocephalis sphaerospora</name>
    <dbReference type="NCBI Taxonomy" id="78915"/>
    <lineage>
        <taxon>Eukaryota</taxon>
        <taxon>Fungi</taxon>
        <taxon>Fungi incertae sedis</taxon>
        <taxon>Zoopagomycota</taxon>
        <taxon>Zoopagomycotina</taxon>
        <taxon>Zoopagomycetes</taxon>
        <taxon>Zoopagales</taxon>
        <taxon>Sigmoideomycetaceae</taxon>
        <taxon>Thamnocephalis</taxon>
    </lineage>
</organism>
<dbReference type="Pfam" id="PF25579">
    <property type="entry name" value="TPR_TRIP12_N"/>
    <property type="match status" value="1"/>
</dbReference>
<evidence type="ECO:0000256" key="4">
    <source>
        <dbReference type="ARBA" id="ARBA00022679"/>
    </source>
</evidence>
<dbReference type="Proteomes" id="UP000271241">
    <property type="component" value="Unassembled WGS sequence"/>
</dbReference>
<sequence>MHVDGHEHTQEALGNSDAEDTRQQESSKDNDCGGHLEANDDAGNHGNAIEGEENNCNDAGDEDGDEEDEDDEDDDGEDDDDDDDNDDDDDDDDDDDEDGDDDEERTFAESDIPESLRNLLSGDPTAVQRLGALMGGLSTRLRSIMKSLKQRQDPSLHLIALQDLAELLSVSTEDMLSGCFGTDAFAKELVDLLRGEDPICGGNPEIMLLACRCISNMMEAIPASTGVLVYNGVVPALCAKLMEIEYIDLAELALSTLGPISLEYPSSIVRDCGLSAVLMFLDFFTVSAQRAALAISANCCKVMRSDMFDAVKEVMPTLERVLGYSDQKVLESTCLCLARLTENFSTNTEQLESLLNKDLLRQLCDILSPLSNVTISDRLFTQLVSMLAIAARASPKLTMMLLELGIMELVYQILTGLPPPPQNDVAAPPSAAIASAVGRSGDQLKSILSLASALLPSLPTAESGENKDTKSEQQQQQQQQEKQTEDMGSTEDKRAEILRNAPEISRRVCELMLPTLVEVYSATTKRHVRQRIITVLLKLVHFSQPDTLTHILKDTPITGLIAAVLAHAEQSMITVMAIQLAELLLTVYCASFEREGVLQDIRGLIDMESAESCDNRQLHDASVNDDAQAQDSGEKETGGTNEAEEDNAEEDAGAEGSSETLDPMRAALSSNIQLLERLGSRLRGALDDLLGNGQETCGALVSTLTRGNDARVNIYKPFCIMSLANNVLAQIAGYFQPSTHGISSFELTKSGIIDALLHSGHDTGIDKGSTPLATDAHNATAAAAAAVNADHETAHTIFSVLVKRLQESLGRSEAFEVLSDRYSSLDDHGNLAATLGKQIRLKLVPEDGLDAPKAYTNLVVSIHAVAPLRTLDEYLAPRVLRQRSRFHRRHHEHALTRREGRLEDAIATIAAATGISQDEAVASMQQEDGADASQNDDRPSQVIEYVFFRSTLQPPPPERPTRDERTLSYRLDGVDVDLAETLDDKHACTPILSLLRCLSQLSRRVEDGFFNNTDHRVVISSSVSAEFVNGKLTAKLRRQLGQPLVVISNIIPGWWMTLAREYPFLFPFEVRHLLLKSASFGYSRTVHRWLEELRANRREGRQLEQGTVGRIQRQKVRISRDRLLESAVKVLRLYGTADAILEVEYFEEVGTGLGPTLEFYANVSKECCRKVHRLWRDADPNGDSEYVVLPHGLFPRPIHPDHLDTSQGRATLFYFRFMGQFVARALIDSRIIDLPLSPLICEYATRHLPFLTSTRTSKQIDPSLASSLLVLHKFAQRKTDLYRRKDETMATELAELNAAVQDLCLDFTLPGYPDVLLKSEGQDIPVTIYNVDEYLRLVLDFSIGTGVAAQIRAFRSGFDKVFPMEDLRCFEPAELALLLGGGAEDWSYETLTETLRADHGYTMNSATVRNLIELMTEFDTDERRLFLQFITGSPRLPIGGFKSLQPPFTIVRKPSEHPLAANDYLPSVMTCVNYLKMPEYTEKQVMKLRILQAIQEGQGSFHLS</sequence>
<dbReference type="InterPro" id="IPR035983">
    <property type="entry name" value="Hect_E3_ubiquitin_ligase"/>
</dbReference>
<dbReference type="EC" id="2.3.2.26" evidence="3"/>
<reference evidence="10" key="1">
    <citation type="journal article" date="2018" name="Nat. Microbiol.">
        <title>Leveraging single-cell genomics to expand the fungal tree of life.</title>
        <authorList>
            <person name="Ahrendt S.R."/>
            <person name="Quandt C.A."/>
            <person name="Ciobanu D."/>
            <person name="Clum A."/>
            <person name="Salamov A."/>
            <person name="Andreopoulos B."/>
            <person name="Cheng J.F."/>
            <person name="Woyke T."/>
            <person name="Pelin A."/>
            <person name="Henrissat B."/>
            <person name="Reynolds N.K."/>
            <person name="Benny G.L."/>
            <person name="Smith M.E."/>
            <person name="James T.Y."/>
            <person name="Grigoriev I.V."/>
        </authorList>
    </citation>
    <scope>NUCLEOTIDE SEQUENCE [LARGE SCALE GENOMIC DNA]</scope>
    <source>
        <strain evidence="10">RSA 1356</strain>
    </source>
</reference>
<evidence type="ECO:0000256" key="5">
    <source>
        <dbReference type="ARBA" id="ARBA00022786"/>
    </source>
</evidence>
<dbReference type="Pfam" id="PF00632">
    <property type="entry name" value="HECT"/>
    <property type="match status" value="1"/>
</dbReference>
<evidence type="ECO:0000259" key="8">
    <source>
        <dbReference type="PROSITE" id="PS50237"/>
    </source>
</evidence>
<feature type="region of interest" description="Disordered" evidence="7">
    <location>
        <begin position="616"/>
        <end position="660"/>
    </location>
</feature>
<dbReference type="STRING" id="78915.A0A4P9XL33"/>
<feature type="compositionally biased region" description="Basic and acidic residues" evidence="7">
    <location>
        <begin position="19"/>
        <end position="38"/>
    </location>
</feature>
<evidence type="ECO:0000256" key="2">
    <source>
        <dbReference type="ARBA" id="ARBA00006331"/>
    </source>
</evidence>
<dbReference type="InterPro" id="IPR045322">
    <property type="entry name" value="HECTD1/TRIP12-like"/>
</dbReference>
<dbReference type="GO" id="GO:0061630">
    <property type="term" value="F:ubiquitin protein ligase activity"/>
    <property type="evidence" value="ECO:0007669"/>
    <property type="project" value="UniProtKB-EC"/>
</dbReference>
<comment type="similarity">
    <text evidence="2">Belongs to the UPL family. K-HECT subfamily.</text>
</comment>
<evidence type="ECO:0000256" key="7">
    <source>
        <dbReference type="SAM" id="MobiDB-lite"/>
    </source>
</evidence>
<name>A0A4P9XL33_9FUNG</name>
<dbReference type="SUPFAM" id="SSF48371">
    <property type="entry name" value="ARM repeat"/>
    <property type="match status" value="1"/>
</dbReference>
<dbReference type="SMART" id="SM00119">
    <property type="entry name" value="HECTc"/>
    <property type="match status" value="1"/>
</dbReference>
<evidence type="ECO:0000256" key="1">
    <source>
        <dbReference type="ARBA" id="ARBA00000885"/>
    </source>
</evidence>
<dbReference type="Gene3D" id="3.30.2410.10">
    <property type="entry name" value="Hect, E3 ligase catalytic domain"/>
    <property type="match status" value="1"/>
</dbReference>
<dbReference type="InterPro" id="IPR016024">
    <property type="entry name" value="ARM-type_fold"/>
</dbReference>
<accession>A0A4P9XL33</accession>
<feature type="compositionally biased region" description="Basic and acidic residues" evidence="7">
    <location>
        <begin position="1"/>
        <end position="10"/>
    </location>
</feature>
<keyword evidence="10" id="KW-1185">Reference proteome</keyword>
<dbReference type="SUPFAM" id="SSF56204">
    <property type="entry name" value="Hect, E3 ligase catalytic domain"/>
    <property type="match status" value="1"/>
</dbReference>
<dbReference type="GO" id="GO:0000209">
    <property type="term" value="P:protein polyubiquitination"/>
    <property type="evidence" value="ECO:0007669"/>
    <property type="project" value="TreeGrafter"/>
</dbReference>
<evidence type="ECO:0000313" key="9">
    <source>
        <dbReference type="EMBL" id="RKP06495.1"/>
    </source>
</evidence>
<feature type="active site" description="Glycyl thioester intermediate" evidence="6">
    <location>
        <position position="1471"/>
    </location>
</feature>
<feature type="compositionally biased region" description="Basic and acidic residues" evidence="7">
    <location>
        <begin position="482"/>
        <end position="492"/>
    </location>
</feature>
<dbReference type="EMBL" id="KZ992872">
    <property type="protein sequence ID" value="RKP06495.1"/>
    <property type="molecule type" value="Genomic_DNA"/>
</dbReference>
<dbReference type="InterPro" id="IPR000569">
    <property type="entry name" value="HECT_dom"/>
</dbReference>
<dbReference type="Gene3D" id="3.90.1750.10">
    <property type="entry name" value="Hect, E3 ligase catalytic domains"/>
    <property type="match status" value="1"/>
</dbReference>
<dbReference type="Gene3D" id="1.25.10.10">
    <property type="entry name" value="Leucine-rich Repeat Variant"/>
    <property type="match status" value="1"/>
</dbReference>
<comment type="catalytic activity">
    <reaction evidence="1">
        <text>S-ubiquitinyl-[E2 ubiquitin-conjugating enzyme]-L-cysteine + [acceptor protein]-L-lysine = [E2 ubiquitin-conjugating enzyme]-L-cysteine + N(6)-ubiquitinyl-[acceptor protein]-L-lysine.</text>
        <dbReference type="EC" id="2.3.2.26"/>
    </reaction>
</comment>
<feature type="compositionally biased region" description="Acidic residues" evidence="7">
    <location>
        <begin position="642"/>
        <end position="653"/>
    </location>
</feature>
<evidence type="ECO:0000256" key="6">
    <source>
        <dbReference type="PROSITE-ProRule" id="PRU00104"/>
    </source>
</evidence>
<protein>
    <recommendedName>
        <fullName evidence="3">HECT-type E3 ubiquitin transferase</fullName>
        <ecNumber evidence="3">2.3.2.26</ecNumber>
    </recommendedName>
</protein>
<keyword evidence="5 6" id="KW-0833">Ubl conjugation pathway</keyword>
<feature type="region of interest" description="Disordered" evidence="7">
    <location>
        <begin position="459"/>
        <end position="492"/>
    </location>
</feature>
<proteinExistence type="inferred from homology"/>
<dbReference type="OrthoDB" id="423283at2759"/>
<dbReference type="CDD" id="cd00078">
    <property type="entry name" value="HECTc"/>
    <property type="match status" value="1"/>
</dbReference>
<dbReference type="PANTHER" id="PTHR45670:SF1">
    <property type="entry name" value="E3 UBIQUITIN-PROTEIN LIGASE HECTD1"/>
    <property type="match status" value="1"/>
</dbReference>
<dbReference type="PANTHER" id="PTHR45670">
    <property type="entry name" value="E3 UBIQUITIN-PROTEIN LIGASE TRIP12"/>
    <property type="match status" value="1"/>
</dbReference>
<feature type="region of interest" description="Disordered" evidence="7">
    <location>
        <begin position="1"/>
        <end position="123"/>
    </location>
</feature>
<dbReference type="InterPro" id="IPR057948">
    <property type="entry name" value="TPR_TRIP12_N"/>
</dbReference>
<dbReference type="GO" id="GO:0043161">
    <property type="term" value="P:proteasome-mediated ubiquitin-dependent protein catabolic process"/>
    <property type="evidence" value="ECO:0007669"/>
    <property type="project" value="TreeGrafter"/>
</dbReference>
<evidence type="ECO:0000256" key="3">
    <source>
        <dbReference type="ARBA" id="ARBA00012485"/>
    </source>
</evidence>
<gene>
    <name evidence="9" type="ORF">THASP1DRAFT_18424</name>
</gene>
<dbReference type="GO" id="GO:0016607">
    <property type="term" value="C:nuclear speck"/>
    <property type="evidence" value="ECO:0007669"/>
    <property type="project" value="TreeGrafter"/>
</dbReference>
<feature type="domain" description="HECT" evidence="8">
    <location>
        <begin position="1120"/>
        <end position="1504"/>
    </location>
</feature>
<feature type="compositionally biased region" description="Acidic residues" evidence="7">
    <location>
        <begin position="50"/>
        <end position="104"/>
    </location>
</feature>
<dbReference type="PROSITE" id="PS50237">
    <property type="entry name" value="HECT"/>
    <property type="match status" value="1"/>
</dbReference>
<dbReference type="InterPro" id="IPR011989">
    <property type="entry name" value="ARM-like"/>
</dbReference>
<keyword evidence="4" id="KW-0808">Transferase</keyword>